<dbReference type="EMBL" id="BHVY01000003">
    <property type="protein sequence ID" value="GIJ85976.1"/>
    <property type="molecule type" value="Genomic_DNA"/>
</dbReference>
<gene>
    <name evidence="9" type="ORF">Asppvi_004847</name>
</gene>
<dbReference type="Proteomes" id="UP001043456">
    <property type="component" value="Unassembled WGS sequence"/>
</dbReference>
<dbReference type="InterPro" id="IPR050641">
    <property type="entry name" value="RIFMO-like"/>
</dbReference>
<feature type="region of interest" description="Disordered" evidence="5">
    <location>
        <begin position="169"/>
        <end position="192"/>
    </location>
</feature>
<evidence type="ECO:0000256" key="1">
    <source>
        <dbReference type="ARBA" id="ARBA00007801"/>
    </source>
</evidence>
<dbReference type="Gene3D" id="3.40.30.20">
    <property type="match status" value="1"/>
</dbReference>
<evidence type="ECO:0000256" key="4">
    <source>
        <dbReference type="ARBA" id="ARBA00023002"/>
    </source>
</evidence>
<evidence type="ECO:0000256" key="5">
    <source>
        <dbReference type="SAM" id="MobiDB-lite"/>
    </source>
</evidence>
<evidence type="ECO:0000259" key="7">
    <source>
        <dbReference type="Pfam" id="PF01494"/>
    </source>
</evidence>
<name>A0A9P3ES38_9EURO</name>
<dbReference type="InterPro" id="IPR036249">
    <property type="entry name" value="Thioredoxin-like_sf"/>
</dbReference>
<evidence type="ECO:0000256" key="3">
    <source>
        <dbReference type="ARBA" id="ARBA00022827"/>
    </source>
</evidence>
<dbReference type="InterPro" id="IPR038220">
    <property type="entry name" value="PHOX_C_sf"/>
</dbReference>
<proteinExistence type="inferred from homology"/>
<keyword evidence="4" id="KW-0560">Oxidoreductase</keyword>
<dbReference type="InterPro" id="IPR036188">
    <property type="entry name" value="FAD/NAD-bd_sf"/>
</dbReference>
<dbReference type="Pfam" id="PF01494">
    <property type="entry name" value="FAD_binding_3"/>
    <property type="match status" value="2"/>
</dbReference>
<reference evidence="9 10" key="1">
    <citation type="submission" date="2018-10" db="EMBL/GenBank/DDBJ databases">
        <title>Pan-genome distribution and transcriptional activeness of fungal secondary metabolism genes in Aspergillus section Fumigati.</title>
        <authorList>
            <person name="Takahashi H."/>
            <person name="Umemura M."/>
            <person name="Ninomiya A."/>
            <person name="Kusuya Y."/>
            <person name="Urayama S."/>
            <person name="Shimizu M."/>
            <person name="Watanabe A."/>
            <person name="Kamei K."/>
            <person name="Yaguchi T."/>
            <person name="Hagiwara D."/>
        </authorList>
    </citation>
    <scope>NUCLEOTIDE SEQUENCE [LARGE SCALE GENOMIC DNA]</scope>
    <source>
        <strain evidence="9 10">IFM 55266</strain>
    </source>
</reference>
<feature type="domain" description="Phenol hydroxylase-like C-terminal dimerisation" evidence="8">
    <location>
        <begin position="438"/>
        <end position="641"/>
    </location>
</feature>
<keyword evidence="6" id="KW-0472">Membrane</keyword>
<dbReference type="InterPro" id="IPR012941">
    <property type="entry name" value="Phe_hydrox_C_dim_dom"/>
</dbReference>
<keyword evidence="6" id="KW-1133">Transmembrane helix</keyword>
<dbReference type="OrthoDB" id="1716816at2759"/>
<dbReference type="SUPFAM" id="SSF54373">
    <property type="entry name" value="FAD-linked reductases, C-terminal domain"/>
    <property type="match status" value="1"/>
</dbReference>
<dbReference type="CDD" id="cd02979">
    <property type="entry name" value="PHOX_C"/>
    <property type="match status" value="1"/>
</dbReference>
<feature type="domain" description="FAD-binding" evidence="7">
    <location>
        <begin position="200"/>
        <end position="400"/>
    </location>
</feature>
<dbReference type="Pfam" id="PF07976">
    <property type="entry name" value="Phe_hydrox_dim"/>
    <property type="match status" value="1"/>
</dbReference>
<dbReference type="GeneID" id="67003459"/>
<dbReference type="RefSeq" id="XP_043156723.1">
    <property type="nucleotide sequence ID" value="XM_043300788.1"/>
</dbReference>
<evidence type="ECO:0000256" key="2">
    <source>
        <dbReference type="ARBA" id="ARBA00022630"/>
    </source>
</evidence>
<evidence type="ECO:0008006" key="11">
    <source>
        <dbReference type="Google" id="ProtNLM"/>
    </source>
</evidence>
<keyword evidence="6" id="KW-0812">Transmembrane</keyword>
<dbReference type="InterPro" id="IPR002938">
    <property type="entry name" value="FAD-bd"/>
</dbReference>
<feature type="domain" description="FAD-binding" evidence="7">
    <location>
        <begin position="6"/>
        <end position="136"/>
    </location>
</feature>
<comment type="caution">
    <text evidence="9">The sequence shown here is derived from an EMBL/GenBank/DDBJ whole genome shotgun (WGS) entry which is preliminary data.</text>
</comment>
<comment type="similarity">
    <text evidence="1">Belongs to the PheA/TfdB FAD monooxygenase family.</text>
</comment>
<accession>A0A9P3ES38</accession>
<dbReference type="Gene3D" id="3.50.50.60">
    <property type="entry name" value="FAD/NAD(P)-binding domain"/>
    <property type="match status" value="1"/>
</dbReference>
<dbReference type="AlphaFoldDB" id="A0A9P3ES38"/>
<dbReference type="GO" id="GO:0071949">
    <property type="term" value="F:FAD binding"/>
    <property type="evidence" value="ECO:0007669"/>
    <property type="project" value="InterPro"/>
</dbReference>
<sequence length="643" mass="71228">MGDHLRVDVLILGAGPAGLMAAAWMAVTGVRTLLVERRPQGTQDGRADGLESRTLEILDSFGLANDIWAEANHTVELALWCDSVEGVLRREEISANTEPGWSRFYESTLRQGRVEEHLLNFVQSAKHVDIRRATIPTTLDIDYSTIEDHATYPIRVTLDKVSPTDFVKPMNSMSGGEASSPSSEGSETSVTSSTADSAIAGLDTVVEAKYVLGCDGAHSWLRKQLGIRLEGQCSDYQWGVVDFIPITNFRSDIRKRCIVKSKYGTLMVVPREKRLVRIYSELSPIASAQYAIQQTPEVIMDRIAEVMQPYMIKTNRIDWHTTYKVSQRICSKVSVHNRLFLAGDAVHTHSPKAGQGMNISMQDTYNLGWKLAAVARGASPPDILATYAQERLPIAERLIQLDQRLCCGMCSMSRGRFDEDHKRAIQEENTSFSGLTATYQTNLLISPSSEAGGSKGPSFCSRPSLAKAIRLGARIPSKLVLNQSDSQACHLQQRFSSTGQLNLIIFGVDISKNEQMIRVNRLAEALYHPASYFQQLNKASRRRGGVGLVGVYLVHSANRNRIDLFCLPEIFRPCLEDGSIDYTKVLADNESYHHSGGGELYTSFGIDPEGCMVLLRPDQHLAFLSSLDDVHGMEGFLRSFTCL</sequence>
<dbReference type="PANTHER" id="PTHR43004:SF13">
    <property type="entry name" value="FAD-BINDING DOMAIN-CONTAINING PROTEIN-RELATED"/>
    <property type="match status" value="1"/>
</dbReference>
<organism evidence="9 10">
    <name type="scientific">Aspergillus pseudoviridinutans</name>
    <dbReference type="NCBI Taxonomy" id="1517512"/>
    <lineage>
        <taxon>Eukaryota</taxon>
        <taxon>Fungi</taxon>
        <taxon>Dikarya</taxon>
        <taxon>Ascomycota</taxon>
        <taxon>Pezizomycotina</taxon>
        <taxon>Eurotiomycetes</taxon>
        <taxon>Eurotiomycetidae</taxon>
        <taxon>Eurotiales</taxon>
        <taxon>Aspergillaceae</taxon>
        <taxon>Aspergillus</taxon>
        <taxon>Aspergillus subgen. Fumigati</taxon>
    </lineage>
</organism>
<dbReference type="PANTHER" id="PTHR43004">
    <property type="entry name" value="TRK SYSTEM POTASSIUM UPTAKE PROTEIN"/>
    <property type="match status" value="1"/>
</dbReference>
<protein>
    <recommendedName>
        <fullName evidence="11">FAD binding domain protein</fullName>
    </recommendedName>
</protein>
<keyword evidence="10" id="KW-1185">Reference proteome</keyword>
<dbReference type="GO" id="GO:0016709">
    <property type="term" value="F:oxidoreductase activity, acting on paired donors, with incorporation or reduction of molecular oxygen, NAD(P)H as one donor, and incorporation of one atom of oxygen"/>
    <property type="evidence" value="ECO:0007669"/>
    <property type="project" value="UniProtKB-ARBA"/>
</dbReference>
<evidence type="ECO:0000313" key="10">
    <source>
        <dbReference type="Proteomes" id="UP001043456"/>
    </source>
</evidence>
<keyword evidence="3" id="KW-0274">FAD</keyword>
<feature type="compositionally biased region" description="Low complexity" evidence="5">
    <location>
        <begin position="172"/>
        <end position="192"/>
    </location>
</feature>
<feature type="transmembrane region" description="Helical" evidence="6">
    <location>
        <begin position="7"/>
        <end position="27"/>
    </location>
</feature>
<dbReference type="Gene3D" id="3.30.9.10">
    <property type="entry name" value="D-Amino Acid Oxidase, subunit A, domain 2"/>
    <property type="match status" value="1"/>
</dbReference>
<dbReference type="SUPFAM" id="SSF52833">
    <property type="entry name" value="Thioredoxin-like"/>
    <property type="match status" value="1"/>
</dbReference>
<evidence type="ECO:0000259" key="8">
    <source>
        <dbReference type="Pfam" id="PF07976"/>
    </source>
</evidence>
<dbReference type="SUPFAM" id="SSF51905">
    <property type="entry name" value="FAD/NAD(P)-binding domain"/>
    <property type="match status" value="1"/>
</dbReference>
<evidence type="ECO:0000256" key="6">
    <source>
        <dbReference type="SAM" id="Phobius"/>
    </source>
</evidence>
<dbReference type="PRINTS" id="PR00420">
    <property type="entry name" value="RNGMNOXGNASE"/>
</dbReference>
<evidence type="ECO:0000313" key="9">
    <source>
        <dbReference type="EMBL" id="GIJ85976.1"/>
    </source>
</evidence>
<keyword evidence="2" id="KW-0285">Flavoprotein</keyword>